<gene>
    <name evidence="1" type="ORF">DEO72_LG4g1612</name>
</gene>
<name>A0A4D6LQD6_VIGUN</name>
<keyword evidence="2" id="KW-1185">Reference proteome</keyword>
<organism evidence="1 2">
    <name type="scientific">Vigna unguiculata</name>
    <name type="common">Cowpea</name>
    <dbReference type="NCBI Taxonomy" id="3917"/>
    <lineage>
        <taxon>Eukaryota</taxon>
        <taxon>Viridiplantae</taxon>
        <taxon>Streptophyta</taxon>
        <taxon>Embryophyta</taxon>
        <taxon>Tracheophyta</taxon>
        <taxon>Spermatophyta</taxon>
        <taxon>Magnoliopsida</taxon>
        <taxon>eudicotyledons</taxon>
        <taxon>Gunneridae</taxon>
        <taxon>Pentapetalae</taxon>
        <taxon>rosids</taxon>
        <taxon>fabids</taxon>
        <taxon>Fabales</taxon>
        <taxon>Fabaceae</taxon>
        <taxon>Papilionoideae</taxon>
        <taxon>50 kb inversion clade</taxon>
        <taxon>NPAAA clade</taxon>
        <taxon>indigoferoid/millettioid clade</taxon>
        <taxon>Phaseoleae</taxon>
        <taxon>Vigna</taxon>
    </lineage>
</organism>
<dbReference type="Proteomes" id="UP000501690">
    <property type="component" value="Linkage Group LG4"/>
</dbReference>
<evidence type="ECO:0000313" key="2">
    <source>
        <dbReference type="Proteomes" id="UP000501690"/>
    </source>
</evidence>
<reference evidence="1 2" key="1">
    <citation type="submission" date="2019-04" db="EMBL/GenBank/DDBJ databases">
        <title>An improved genome assembly and genetic linkage map for asparagus bean, Vigna unguiculata ssp. sesquipedialis.</title>
        <authorList>
            <person name="Xia Q."/>
            <person name="Zhang R."/>
            <person name="Dong Y."/>
        </authorList>
    </citation>
    <scope>NUCLEOTIDE SEQUENCE [LARGE SCALE GENOMIC DNA]</scope>
    <source>
        <tissue evidence="1">Leaf</tissue>
    </source>
</reference>
<accession>A0A4D6LQD6</accession>
<protein>
    <submittedName>
        <fullName evidence="1">Uncharacterized protein</fullName>
    </submittedName>
</protein>
<dbReference type="AlphaFoldDB" id="A0A4D6LQD6"/>
<sequence>MVLKEEHGEKGVSRYAFSKGGEALATLRQTGKSQKGNGLHWGLYGCVLLIM</sequence>
<dbReference type="EMBL" id="CP039348">
    <property type="protein sequence ID" value="QCD90655.1"/>
    <property type="molecule type" value="Genomic_DNA"/>
</dbReference>
<proteinExistence type="predicted"/>
<evidence type="ECO:0000313" key="1">
    <source>
        <dbReference type="EMBL" id="QCD90655.1"/>
    </source>
</evidence>